<organism evidence="2 3">
    <name type="scientific">Hyphobacterium vulgare</name>
    <dbReference type="NCBI Taxonomy" id="1736751"/>
    <lineage>
        <taxon>Bacteria</taxon>
        <taxon>Pseudomonadati</taxon>
        <taxon>Pseudomonadota</taxon>
        <taxon>Alphaproteobacteria</taxon>
        <taxon>Maricaulales</taxon>
        <taxon>Maricaulaceae</taxon>
        <taxon>Hyphobacterium</taxon>
    </lineage>
</organism>
<comment type="caution">
    <text evidence="2">The sequence shown here is derived from an EMBL/GenBank/DDBJ whole genome shotgun (WGS) entry which is preliminary data.</text>
</comment>
<reference evidence="3" key="1">
    <citation type="journal article" date="2019" name="Int. J. Syst. Evol. Microbiol.">
        <title>The Global Catalogue of Microorganisms (GCM) 10K type strain sequencing project: providing services to taxonomists for standard genome sequencing and annotation.</title>
        <authorList>
            <consortium name="The Broad Institute Genomics Platform"/>
            <consortium name="The Broad Institute Genome Sequencing Center for Infectious Disease"/>
            <person name="Wu L."/>
            <person name="Ma J."/>
        </authorList>
    </citation>
    <scope>NUCLEOTIDE SEQUENCE [LARGE SCALE GENOMIC DNA]</scope>
    <source>
        <strain evidence="3">KCTC 52487</strain>
    </source>
</reference>
<dbReference type="Proteomes" id="UP001595379">
    <property type="component" value="Unassembled WGS sequence"/>
</dbReference>
<protein>
    <recommendedName>
        <fullName evidence="4">DUF4747 domain-containing protein</fullName>
    </recommendedName>
</protein>
<evidence type="ECO:0000313" key="2">
    <source>
        <dbReference type="EMBL" id="MFC2926906.1"/>
    </source>
</evidence>
<dbReference type="RefSeq" id="WP_343162894.1">
    <property type="nucleotide sequence ID" value="NZ_JBHRSV010000028.1"/>
</dbReference>
<dbReference type="EMBL" id="JBHRSV010000028">
    <property type="protein sequence ID" value="MFC2926906.1"/>
    <property type="molecule type" value="Genomic_DNA"/>
</dbReference>
<evidence type="ECO:0000313" key="3">
    <source>
        <dbReference type="Proteomes" id="UP001595379"/>
    </source>
</evidence>
<proteinExistence type="predicted"/>
<gene>
    <name evidence="2" type="ORF">ACFOOR_12380</name>
</gene>
<sequence>MKRDTIQFANFICKFGDKPLVSFLEEIVLPAFTDDTLVREISDSTNFHLYDVKLDRLEDGLHVIYGRFIKNTTLSREQLFDRRGGIVHDYAELETSPSSFFILIVDNHRLIYQPETVAAPSIDTFRATIAKFIKLKYEVFFEKTYRLSKEYDRSVTRKILAEKIAKPRINIIPLSDPSGLEAFLRRYSKLKHLSFKIIETNDDDDASQIFEDMRAAGMRLESQNTEFSHRSRDGLNVDEAIDLATEATAHGYQHLKTNGLDNDGNNLSGDNENFALKQHVPDPPNDLAERTRLFVAYFVNLVKDKIIKTGESDNNSEHSYSKLFQDEDRK</sequence>
<feature type="region of interest" description="Disordered" evidence="1">
    <location>
        <begin position="311"/>
        <end position="330"/>
    </location>
</feature>
<evidence type="ECO:0000256" key="1">
    <source>
        <dbReference type="SAM" id="MobiDB-lite"/>
    </source>
</evidence>
<keyword evidence="3" id="KW-1185">Reference proteome</keyword>
<name>A0ABV6ZZP5_9PROT</name>
<accession>A0ABV6ZZP5</accession>
<evidence type="ECO:0008006" key="4">
    <source>
        <dbReference type="Google" id="ProtNLM"/>
    </source>
</evidence>